<dbReference type="EMBL" id="VTPC01090614">
    <property type="protein sequence ID" value="KAF2882471.1"/>
    <property type="molecule type" value="Genomic_DNA"/>
</dbReference>
<dbReference type="InterPro" id="IPR043502">
    <property type="entry name" value="DNA/RNA_pol_sf"/>
</dbReference>
<keyword evidence="4" id="KW-1185">Reference proteome</keyword>
<accession>A0A8K0CBL2</accession>
<dbReference type="Proteomes" id="UP000801492">
    <property type="component" value="Unassembled WGS sequence"/>
</dbReference>
<evidence type="ECO:0000313" key="4">
    <source>
        <dbReference type="Proteomes" id="UP000801492"/>
    </source>
</evidence>
<dbReference type="SUPFAM" id="SSF56672">
    <property type="entry name" value="DNA/RNA polymerases"/>
    <property type="match status" value="1"/>
</dbReference>
<feature type="compositionally biased region" description="Basic and acidic residues" evidence="1">
    <location>
        <begin position="24"/>
        <end position="37"/>
    </location>
</feature>
<evidence type="ECO:0000256" key="1">
    <source>
        <dbReference type="SAM" id="MobiDB-lite"/>
    </source>
</evidence>
<protein>
    <recommendedName>
        <fullName evidence="2">Retroviral polymerase SH3-like domain-containing protein</fullName>
    </recommendedName>
</protein>
<name>A0A8K0CBL2_IGNLU</name>
<organism evidence="3 4">
    <name type="scientific">Ignelater luminosus</name>
    <name type="common">Cucubano</name>
    <name type="synonym">Pyrophorus luminosus</name>
    <dbReference type="NCBI Taxonomy" id="2038154"/>
    <lineage>
        <taxon>Eukaryota</taxon>
        <taxon>Metazoa</taxon>
        <taxon>Ecdysozoa</taxon>
        <taxon>Arthropoda</taxon>
        <taxon>Hexapoda</taxon>
        <taxon>Insecta</taxon>
        <taxon>Pterygota</taxon>
        <taxon>Neoptera</taxon>
        <taxon>Endopterygota</taxon>
        <taxon>Coleoptera</taxon>
        <taxon>Polyphaga</taxon>
        <taxon>Elateriformia</taxon>
        <taxon>Elateroidea</taxon>
        <taxon>Elateridae</taxon>
        <taxon>Agrypninae</taxon>
        <taxon>Pyrophorini</taxon>
        <taxon>Ignelater</taxon>
    </lineage>
</organism>
<dbReference type="Pfam" id="PF25597">
    <property type="entry name" value="SH3_retrovirus"/>
    <property type="match status" value="1"/>
</dbReference>
<evidence type="ECO:0000259" key="2">
    <source>
        <dbReference type="Pfam" id="PF25597"/>
    </source>
</evidence>
<feature type="domain" description="Retroviral polymerase SH3-like" evidence="2">
    <location>
        <begin position="171"/>
        <end position="217"/>
    </location>
</feature>
<dbReference type="GO" id="GO:0071897">
    <property type="term" value="P:DNA biosynthetic process"/>
    <property type="evidence" value="ECO:0007669"/>
    <property type="project" value="UniProtKB-ARBA"/>
</dbReference>
<gene>
    <name evidence="3" type="ORF">ILUMI_23696</name>
</gene>
<feature type="region of interest" description="Disordered" evidence="1">
    <location>
        <begin position="1"/>
        <end position="40"/>
    </location>
</feature>
<comment type="caution">
    <text evidence="3">The sequence shown here is derived from an EMBL/GenBank/DDBJ whole genome shotgun (WGS) entry which is preliminary data.</text>
</comment>
<feature type="region of interest" description="Disordered" evidence="1">
    <location>
        <begin position="236"/>
        <end position="264"/>
    </location>
</feature>
<proteinExistence type="predicted"/>
<sequence>MLRESPYRTAQPGTQEDDQPADAHVTHRDVKTVENKSEQQCPSGAEVKLALAHSAEQSSNSNMKLIKHVSCSHVSNKKREKFAAVFSERSNSFIDKTYDMPYALKEKVDLKLSKMVQAGSLSKVSFNNWASPIVVVPKKTSDEGRGISVSAAARITRWAITLSGFMISSTKRKGKKWNAKGIPGILVGYHGFEDGYRVYVPNKRKTCTTHDVLFKQERAVAEDKLTGKEVSCFQLHDEEKNKEPPTSVSPNYSREEHECEQRSQNGSGRFIVKLPLKNNYNTLGHFQENAIRQFQSIERKLVKNPNLYKEYRNFMKKYALGHMDLQQTAWDIKTILV</sequence>
<reference evidence="3" key="1">
    <citation type="submission" date="2019-08" db="EMBL/GenBank/DDBJ databases">
        <title>The genome of the North American firefly Photinus pyralis.</title>
        <authorList>
            <consortium name="Photinus pyralis genome working group"/>
            <person name="Fallon T.R."/>
            <person name="Sander Lower S.E."/>
            <person name="Weng J.-K."/>
        </authorList>
    </citation>
    <scope>NUCLEOTIDE SEQUENCE</scope>
    <source>
        <strain evidence="3">TRF0915ILg1</strain>
        <tissue evidence="3">Whole body</tissue>
    </source>
</reference>
<evidence type="ECO:0000313" key="3">
    <source>
        <dbReference type="EMBL" id="KAF2882471.1"/>
    </source>
</evidence>
<dbReference type="OrthoDB" id="5920040at2759"/>
<dbReference type="Gene3D" id="3.10.10.10">
    <property type="entry name" value="HIV Type 1 Reverse Transcriptase, subunit A, domain 1"/>
    <property type="match status" value="1"/>
</dbReference>
<dbReference type="InterPro" id="IPR057670">
    <property type="entry name" value="SH3_retrovirus"/>
</dbReference>
<dbReference type="AlphaFoldDB" id="A0A8K0CBL2"/>